<comment type="caution">
    <text evidence="1">The sequence shown here is derived from an EMBL/GenBank/DDBJ whole genome shotgun (WGS) entry which is preliminary data.</text>
</comment>
<dbReference type="EMBL" id="BQNB010012176">
    <property type="protein sequence ID" value="GJT00195.1"/>
    <property type="molecule type" value="Genomic_DNA"/>
</dbReference>
<protein>
    <submittedName>
        <fullName evidence="1">Uncharacterized protein</fullName>
    </submittedName>
</protein>
<keyword evidence="2" id="KW-1185">Reference proteome</keyword>
<dbReference type="Proteomes" id="UP001151760">
    <property type="component" value="Unassembled WGS sequence"/>
</dbReference>
<accession>A0ABQ5AC20</accession>
<name>A0ABQ5AC20_9ASTR</name>
<evidence type="ECO:0000313" key="2">
    <source>
        <dbReference type="Proteomes" id="UP001151760"/>
    </source>
</evidence>
<reference evidence="1" key="2">
    <citation type="submission" date="2022-01" db="EMBL/GenBank/DDBJ databases">
        <authorList>
            <person name="Yamashiro T."/>
            <person name="Shiraishi A."/>
            <person name="Satake H."/>
            <person name="Nakayama K."/>
        </authorList>
    </citation>
    <scope>NUCLEOTIDE SEQUENCE</scope>
</reference>
<gene>
    <name evidence="1" type="ORF">Tco_0821364</name>
</gene>
<organism evidence="1 2">
    <name type="scientific">Tanacetum coccineum</name>
    <dbReference type="NCBI Taxonomy" id="301880"/>
    <lineage>
        <taxon>Eukaryota</taxon>
        <taxon>Viridiplantae</taxon>
        <taxon>Streptophyta</taxon>
        <taxon>Embryophyta</taxon>
        <taxon>Tracheophyta</taxon>
        <taxon>Spermatophyta</taxon>
        <taxon>Magnoliopsida</taxon>
        <taxon>eudicotyledons</taxon>
        <taxon>Gunneridae</taxon>
        <taxon>Pentapetalae</taxon>
        <taxon>asterids</taxon>
        <taxon>campanulids</taxon>
        <taxon>Asterales</taxon>
        <taxon>Asteraceae</taxon>
        <taxon>Asteroideae</taxon>
        <taxon>Anthemideae</taxon>
        <taxon>Anthemidinae</taxon>
        <taxon>Tanacetum</taxon>
    </lineage>
</organism>
<reference evidence="1" key="1">
    <citation type="journal article" date="2022" name="Int. J. Mol. Sci.">
        <title>Draft Genome of Tanacetum Coccineum: Genomic Comparison of Closely Related Tanacetum-Family Plants.</title>
        <authorList>
            <person name="Yamashiro T."/>
            <person name="Shiraishi A."/>
            <person name="Nakayama K."/>
            <person name="Satake H."/>
        </authorList>
    </citation>
    <scope>NUCLEOTIDE SEQUENCE</scope>
</reference>
<proteinExistence type="predicted"/>
<evidence type="ECO:0000313" key="1">
    <source>
        <dbReference type="EMBL" id="GJT00195.1"/>
    </source>
</evidence>
<sequence>MSLRSFTVLPDGKIEQVRGMVDMCIRFCTQPDGVGSKRYHIVPYGELNGIPLSLVARFGVIFKSADSMGFYESVLLGMRLITTVRLKPEIRQLAIKDEYGFIQRISLTGFPAQSVGSSAYNMTVLDSQCLLVLITGTSQSRQTRTDLAIPTHLSLLLSQLLDELLVDIVVRGLNRFVQTSFDIEANNLTIYTIRTVYMGEKYLVINKDELTRSVDKIVVSFSSTSLRVANAASPSPFEKERLKLIVFVTSSTSTVYQNSLRMRQALASSERLQPPRRRILCVGIKSLLNAVSITTVLIDVNAAQSKLVLLENFNENYSKCLRLLVKLKLTVSTKVTTAGTKLKLLKELNADRNEVCTV</sequence>